<accession>A0AAU9IJQ7</accession>
<dbReference type="AlphaFoldDB" id="A0AAU9IJQ7"/>
<protein>
    <submittedName>
        <fullName evidence="1">Uncharacterized protein</fullName>
    </submittedName>
</protein>
<name>A0AAU9IJQ7_9CILI</name>
<dbReference type="EMBL" id="CAJZBQ010000011">
    <property type="protein sequence ID" value="CAG9313492.1"/>
    <property type="molecule type" value="Genomic_DNA"/>
</dbReference>
<dbReference type="Proteomes" id="UP001162131">
    <property type="component" value="Unassembled WGS sequence"/>
</dbReference>
<keyword evidence="2" id="KW-1185">Reference proteome</keyword>
<gene>
    <name evidence="1" type="ORF">BSTOLATCC_MIC10085</name>
</gene>
<organism evidence="1 2">
    <name type="scientific">Blepharisma stoltei</name>
    <dbReference type="NCBI Taxonomy" id="1481888"/>
    <lineage>
        <taxon>Eukaryota</taxon>
        <taxon>Sar</taxon>
        <taxon>Alveolata</taxon>
        <taxon>Ciliophora</taxon>
        <taxon>Postciliodesmatophora</taxon>
        <taxon>Heterotrichea</taxon>
        <taxon>Heterotrichida</taxon>
        <taxon>Blepharismidae</taxon>
        <taxon>Blepharisma</taxon>
    </lineage>
</organism>
<proteinExistence type="predicted"/>
<evidence type="ECO:0000313" key="2">
    <source>
        <dbReference type="Proteomes" id="UP001162131"/>
    </source>
</evidence>
<sequence length="98" mass="11427">MVFGFFIYGAFLPRNFCTIRALNFWSHRALLQGIQEVQGLTSQHIRGRWPLSGPRLWDSQGRVTLSHQVRDADQNGKQFIWDGLTSWIRNARYFTTLA</sequence>
<comment type="caution">
    <text evidence="1">The sequence shown here is derived from an EMBL/GenBank/DDBJ whole genome shotgun (WGS) entry which is preliminary data.</text>
</comment>
<evidence type="ECO:0000313" key="1">
    <source>
        <dbReference type="EMBL" id="CAG9313492.1"/>
    </source>
</evidence>
<reference evidence="1" key="1">
    <citation type="submission" date="2021-09" db="EMBL/GenBank/DDBJ databases">
        <authorList>
            <consortium name="AG Swart"/>
            <person name="Singh M."/>
            <person name="Singh A."/>
            <person name="Seah K."/>
            <person name="Emmerich C."/>
        </authorList>
    </citation>
    <scope>NUCLEOTIDE SEQUENCE</scope>
    <source>
        <strain evidence="1">ATCC30299</strain>
    </source>
</reference>